<dbReference type="InterPro" id="IPR001299">
    <property type="entry name" value="Ependymin"/>
</dbReference>
<name>A0AA36FNH5_OCTVU</name>
<keyword evidence="2" id="KW-1185">Reference proteome</keyword>
<dbReference type="Pfam" id="PF00811">
    <property type="entry name" value="Ependymin"/>
    <property type="match status" value="2"/>
</dbReference>
<protein>
    <submittedName>
        <fullName evidence="1">Ependymin-related 1-like</fullName>
    </submittedName>
</protein>
<reference evidence="1" key="1">
    <citation type="submission" date="2023-08" db="EMBL/GenBank/DDBJ databases">
        <authorList>
            <person name="Alioto T."/>
            <person name="Alioto T."/>
            <person name="Gomez Garrido J."/>
        </authorList>
    </citation>
    <scope>NUCLEOTIDE SEQUENCE</scope>
</reference>
<dbReference type="Proteomes" id="UP001162480">
    <property type="component" value="Chromosome 29"/>
</dbReference>
<dbReference type="GO" id="GO:0007160">
    <property type="term" value="P:cell-matrix adhesion"/>
    <property type="evidence" value="ECO:0007669"/>
    <property type="project" value="InterPro"/>
</dbReference>
<accession>A0AA36FNH5</accession>
<dbReference type="GO" id="GO:0005764">
    <property type="term" value="C:lysosome"/>
    <property type="evidence" value="ECO:0007669"/>
    <property type="project" value="TreeGrafter"/>
</dbReference>
<evidence type="ECO:0000313" key="2">
    <source>
        <dbReference type="Proteomes" id="UP001162480"/>
    </source>
</evidence>
<organism evidence="1 2">
    <name type="scientific">Octopus vulgaris</name>
    <name type="common">Common octopus</name>
    <dbReference type="NCBI Taxonomy" id="6645"/>
    <lineage>
        <taxon>Eukaryota</taxon>
        <taxon>Metazoa</taxon>
        <taxon>Spiralia</taxon>
        <taxon>Lophotrochozoa</taxon>
        <taxon>Mollusca</taxon>
        <taxon>Cephalopoda</taxon>
        <taxon>Coleoidea</taxon>
        <taxon>Octopodiformes</taxon>
        <taxon>Octopoda</taxon>
        <taxon>Incirrata</taxon>
        <taxon>Octopodidae</taxon>
        <taxon>Octopus</taxon>
    </lineage>
</organism>
<dbReference type="GO" id="GO:0005576">
    <property type="term" value="C:extracellular region"/>
    <property type="evidence" value="ECO:0007669"/>
    <property type="project" value="InterPro"/>
</dbReference>
<gene>
    <name evidence="1" type="ORF">OCTVUL_1B027905</name>
</gene>
<proteinExistence type="predicted"/>
<dbReference type="AlphaFoldDB" id="A0AA36FNH5"/>
<evidence type="ECO:0000313" key="1">
    <source>
        <dbReference type="EMBL" id="CAI9743329.1"/>
    </source>
</evidence>
<dbReference type="EMBL" id="OX597842">
    <property type="protein sequence ID" value="CAI9743329.1"/>
    <property type="molecule type" value="Genomic_DNA"/>
</dbReference>
<dbReference type="PANTHER" id="PTHR10697:SF1">
    <property type="entry name" value="MAMMALIAN EPENDYMIN-RELATED PROTEIN 1"/>
    <property type="match status" value="1"/>
</dbReference>
<sequence>MLGQEKLIMAQRQRGTLQDEGSGVVFYDYSGGIYSAFTNLTVDAEHQIFSLTSTHVDLNKGEVYIMTGGICYKTPLDKSWISQEDLPHCIPKSAKKTAQFSVGGPHEDVEMSTYMQRIKAGFREMTVTKHYCYPLQEVFYTQTKSQQGHNQRTATMSQLANLEEFIEDPSVFEIPSICFKSSYNKGEAELYYNYSLGIHSGFYNLSMDEFPDTFSLTSVHIEVKTGIMYIMTGGTCKKSKLDISWLQGTELPHCIPSNAHLDREIYLGGPHEDIEVMTYTHAVKHGVRHLTVSAHHCYPIQEVFYFRDSSVSDKSTGNGTISQVKNLKLSVDDPSVFDVPDICHKAPISPAPEMPLTLGLLPNFAKHFDY</sequence>
<dbReference type="PANTHER" id="PTHR10697">
    <property type="entry name" value="MAMMALIAN EPENDYMIN-RELATED PROTEIN 1"/>
    <property type="match status" value="1"/>
</dbReference>
<dbReference type="GO" id="GO:0005509">
    <property type="term" value="F:calcium ion binding"/>
    <property type="evidence" value="ECO:0007669"/>
    <property type="project" value="InterPro"/>
</dbReference>